<evidence type="ECO:0000313" key="11">
    <source>
        <dbReference type="Proteomes" id="UP001519293"/>
    </source>
</evidence>
<evidence type="ECO:0000256" key="5">
    <source>
        <dbReference type="ARBA" id="ARBA00022982"/>
    </source>
</evidence>
<dbReference type="RefSeq" id="WP_066394358.1">
    <property type="nucleotide sequence ID" value="NZ_JAGIKZ010000001.1"/>
</dbReference>
<evidence type="ECO:0000259" key="9">
    <source>
        <dbReference type="PROSITE" id="PS51379"/>
    </source>
</evidence>
<name>A0ABS4RBR0_9BACI</name>
<dbReference type="NCBIfam" id="TIGR02163">
    <property type="entry name" value="napH"/>
    <property type="match status" value="1"/>
</dbReference>
<accession>A0ABS4RBR0</accession>
<proteinExistence type="predicted"/>
<dbReference type="Proteomes" id="UP001519293">
    <property type="component" value="Unassembled WGS sequence"/>
</dbReference>
<evidence type="ECO:0000256" key="3">
    <source>
        <dbReference type="ARBA" id="ARBA00022723"/>
    </source>
</evidence>
<dbReference type="PROSITE" id="PS51379">
    <property type="entry name" value="4FE4S_FER_2"/>
    <property type="match status" value="2"/>
</dbReference>
<reference evidence="10 11" key="1">
    <citation type="submission" date="2021-03" db="EMBL/GenBank/DDBJ databases">
        <title>Genomic Encyclopedia of Type Strains, Phase IV (KMG-IV): sequencing the most valuable type-strain genomes for metagenomic binning, comparative biology and taxonomic classification.</title>
        <authorList>
            <person name="Goeker M."/>
        </authorList>
    </citation>
    <scope>NUCLEOTIDE SEQUENCE [LARGE SCALE GENOMIC DNA]</scope>
    <source>
        <strain evidence="10 11">DSM 26675</strain>
    </source>
</reference>
<feature type="transmembrane region" description="Helical" evidence="8">
    <location>
        <begin position="133"/>
        <end position="157"/>
    </location>
</feature>
<comment type="caution">
    <text evidence="10">The sequence shown here is derived from an EMBL/GenBank/DDBJ whole genome shotgun (WGS) entry which is preliminary data.</text>
</comment>
<dbReference type="InterPro" id="IPR017896">
    <property type="entry name" value="4Fe4S_Fe-S-bd"/>
</dbReference>
<evidence type="ECO:0000256" key="1">
    <source>
        <dbReference type="ARBA" id="ARBA00022448"/>
    </source>
</evidence>
<organism evidence="10 11">
    <name type="scientific">Cytobacillus eiseniae</name>
    <dbReference type="NCBI Taxonomy" id="762947"/>
    <lineage>
        <taxon>Bacteria</taxon>
        <taxon>Bacillati</taxon>
        <taxon>Bacillota</taxon>
        <taxon>Bacilli</taxon>
        <taxon>Bacillales</taxon>
        <taxon>Bacillaceae</taxon>
        <taxon>Cytobacillus</taxon>
    </lineage>
</organism>
<dbReference type="PROSITE" id="PS00198">
    <property type="entry name" value="4FE4S_FER_1"/>
    <property type="match status" value="1"/>
</dbReference>
<keyword evidence="2" id="KW-0004">4Fe-4S</keyword>
<dbReference type="EMBL" id="JAGIKZ010000001">
    <property type="protein sequence ID" value="MBP2239774.1"/>
    <property type="molecule type" value="Genomic_DNA"/>
</dbReference>
<dbReference type="PANTHER" id="PTHR30176:SF3">
    <property type="entry name" value="FERREDOXIN-TYPE PROTEIN NAPH"/>
    <property type="match status" value="1"/>
</dbReference>
<dbReference type="SUPFAM" id="SSF54862">
    <property type="entry name" value="4Fe-4S ferredoxins"/>
    <property type="match status" value="1"/>
</dbReference>
<keyword evidence="7" id="KW-0411">Iron-sulfur</keyword>
<keyword evidence="8" id="KW-0812">Transmembrane</keyword>
<protein>
    <submittedName>
        <fullName evidence="10">Ferredoxin-type protein NapH</fullName>
    </submittedName>
</protein>
<feature type="domain" description="4Fe-4S ferredoxin-type" evidence="9">
    <location>
        <begin position="242"/>
        <end position="270"/>
    </location>
</feature>
<dbReference type="PANTHER" id="PTHR30176">
    <property type="entry name" value="FERREDOXIN-TYPE PROTEIN NAPH"/>
    <property type="match status" value="1"/>
</dbReference>
<feature type="transmembrane region" description="Helical" evidence="8">
    <location>
        <begin position="74"/>
        <end position="92"/>
    </location>
</feature>
<keyword evidence="8" id="KW-0472">Membrane</keyword>
<dbReference type="Pfam" id="PF12801">
    <property type="entry name" value="Fer4_5"/>
    <property type="match status" value="2"/>
</dbReference>
<keyword evidence="1" id="KW-0813">Transport</keyword>
<evidence type="ECO:0000313" key="10">
    <source>
        <dbReference type="EMBL" id="MBP2239774.1"/>
    </source>
</evidence>
<keyword evidence="11" id="KW-1185">Reference proteome</keyword>
<evidence type="ECO:0000256" key="2">
    <source>
        <dbReference type="ARBA" id="ARBA00022485"/>
    </source>
</evidence>
<dbReference type="Gene3D" id="3.30.70.20">
    <property type="match status" value="2"/>
</dbReference>
<evidence type="ECO:0000256" key="4">
    <source>
        <dbReference type="ARBA" id="ARBA00022737"/>
    </source>
</evidence>
<keyword evidence="8" id="KW-1133">Transmembrane helix</keyword>
<evidence type="ECO:0000256" key="8">
    <source>
        <dbReference type="SAM" id="Phobius"/>
    </source>
</evidence>
<sequence length="299" mass="33516">MSKMKKMGSSLRKWTVARKIVQFSIIALFLSPLIFAVVEGDHFFFGSLGSSTFIGIVLSDPFAALQVILASKKINIGYLSGAMIIFLFYFIVSGRVFCSWVCPVNTLLELTEKLRKYIKVPDKIYNRHIKKQLALAVLVLSFIVGVPVFELVSPIGFTVKNALFTFGIGIWIILAIVLFELLISKRGWCRYFCPLGGFYQSFGEAGVFNVKFDHDACVGCDTCRSVCFADPVILEPGIYRESKFVVSGDCSLCGACVDHCPFNALKITAQLPTSRAKEDSELNRERQEKERFAKWYNIS</sequence>
<evidence type="ECO:0000256" key="6">
    <source>
        <dbReference type="ARBA" id="ARBA00023004"/>
    </source>
</evidence>
<dbReference type="InterPro" id="IPR011886">
    <property type="entry name" value="NapH_MauN"/>
</dbReference>
<gene>
    <name evidence="10" type="ORF">J2Z40_000327</name>
</gene>
<keyword evidence="3" id="KW-0479">Metal-binding</keyword>
<evidence type="ECO:0000256" key="7">
    <source>
        <dbReference type="ARBA" id="ARBA00023014"/>
    </source>
</evidence>
<dbReference type="InterPro" id="IPR017900">
    <property type="entry name" value="4Fe4S_Fe_S_CS"/>
</dbReference>
<dbReference type="Pfam" id="PF00037">
    <property type="entry name" value="Fer4"/>
    <property type="match status" value="1"/>
</dbReference>
<feature type="domain" description="4Fe-4S ferredoxin-type" evidence="9">
    <location>
        <begin position="208"/>
        <end position="237"/>
    </location>
</feature>
<dbReference type="InterPro" id="IPR051684">
    <property type="entry name" value="Electron_Trans/Redox"/>
</dbReference>
<keyword evidence="4" id="KW-0677">Repeat</keyword>
<feature type="transmembrane region" description="Helical" evidence="8">
    <location>
        <begin position="163"/>
        <end position="183"/>
    </location>
</feature>
<keyword evidence="5" id="KW-0249">Electron transport</keyword>
<keyword evidence="6" id="KW-0408">Iron</keyword>